<evidence type="ECO:0000313" key="2">
    <source>
        <dbReference type="EMBL" id="TFK51053.1"/>
    </source>
</evidence>
<dbReference type="PROSITE" id="PS51186">
    <property type="entry name" value="GNAT"/>
    <property type="match status" value="1"/>
</dbReference>
<organism evidence="2 3">
    <name type="scientific">Heliocybe sulcata</name>
    <dbReference type="NCBI Taxonomy" id="5364"/>
    <lineage>
        <taxon>Eukaryota</taxon>
        <taxon>Fungi</taxon>
        <taxon>Dikarya</taxon>
        <taxon>Basidiomycota</taxon>
        <taxon>Agaricomycotina</taxon>
        <taxon>Agaricomycetes</taxon>
        <taxon>Gloeophyllales</taxon>
        <taxon>Gloeophyllaceae</taxon>
        <taxon>Heliocybe</taxon>
    </lineage>
</organism>
<dbReference type="EMBL" id="ML213512">
    <property type="protein sequence ID" value="TFK51053.1"/>
    <property type="molecule type" value="Genomic_DNA"/>
</dbReference>
<evidence type="ECO:0000259" key="1">
    <source>
        <dbReference type="PROSITE" id="PS51186"/>
    </source>
</evidence>
<dbReference type="SUPFAM" id="SSF55729">
    <property type="entry name" value="Acyl-CoA N-acyltransferases (Nat)"/>
    <property type="match status" value="1"/>
</dbReference>
<dbReference type="OrthoDB" id="61113at2759"/>
<proteinExistence type="predicted"/>
<protein>
    <recommendedName>
        <fullName evidence="1">N-acetyltransferase domain-containing protein</fullName>
    </recommendedName>
</protein>
<gene>
    <name evidence="2" type="ORF">OE88DRAFT_1630635</name>
</gene>
<name>A0A5C3N1I8_9AGAM</name>
<accession>A0A5C3N1I8</accession>
<dbReference type="STRING" id="5364.A0A5C3N1I8"/>
<keyword evidence="3" id="KW-1185">Reference proteome</keyword>
<dbReference type="InterPro" id="IPR052523">
    <property type="entry name" value="Trichothecene_AcTrans"/>
</dbReference>
<sequence>MLVSDIAHKALIGGNWSLSPLYIRANLRATALEGEIYVVKDPVTSRIVSFGLWFAPGKALFGSDEQKALGFNDFFNKLSTETQHWWTHTYPDTVRPFMARIWTKEELGKRLYCFNLCTDPEHQNRGYATAIVDFAFEKAKRNGQILGLSTSSDLNVRKYLSMGFRERGQTSLDAPTGGFPVHCFSRE</sequence>
<dbReference type="PANTHER" id="PTHR42791:SF1">
    <property type="entry name" value="N-ACETYLTRANSFERASE DOMAIN-CONTAINING PROTEIN"/>
    <property type="match status" value="1"/>
</dbReference>
<feature type="domain" description="N-acetyltransferase" evidence="1">
    <location>
        <begin position="34"/>
        <end position="186"/>
    </location>
</feature>
<dbReference type="Proteomes" id="UP000305948">
    <property type="component" value="Unassembled WGS sequence"/>
</dbReference>
<dbReference type="GO" id="GO:0016747">
    <property type="term" value="F:acyltransferase activity, transferring groups other than amino-acyl groups"/>
    <property type="evidence" value="ECO:0007669"/>
    <property type="project" value="InterPro"/>
</dbReference>
<reference evidence="2 3" key="1">
    <citation type="journal article" date="2019" name="Nat. Ecol. Evol.">
        <title>Megaphylogeny resolves global patterns of mushroom evolution.</title>
        <authorList>
            <person name="Varga T."/>
            <person name="Krizsan K."/>
            <person name="Foldi C."/>
            <person name="Dima B."/>
            <person name="Sanchez-Garcia M."/>
            <person name="Sanchez-Ramirez S."/>
            <person name="Szollosi G.J."/>
            <person name="Szarkandi J.G."/>
            <person name="Papp V."/>
            <person name="Albert L."/>
            <person name="Andreopoulos W."/>
            <person name="Angelini C."/>
            <person name="Antonin V."/>
            <person name="Barry K.W."/>
            <person name="Bougher N.L."/>
            <person name="Buchanan P."/>
            <person name="Buyck B."/>
            <person name="Bense V."/>
            <person name="Catcheside P."/>
            <person name="Chovatia M."/>
            <person name="Cooper J."/>
            <person name="Damon W."/>
            <person name="Desjardin D."/>
            <person name="Finy P."/>
            <person name="Geml J."/>
            <person name="Haridas S."/>
            <person name="Hughes K."/>
            <person name="Justo A."/>
            <person name="Karasinski D."/>
            <person name="Kautmanova I."/>
            <person name="Kiss B."/>
            <person name="Kocsube S."/>
            <person name="Kotiranta H."/>
            <person name="LaButti K.M."/>
            <person name="Lechner B.E."/>
            <person name="Liimatainen K."/>
            <person name="Lipzen A."/>
            <person name="Lukacs Z."/>
            <person name="Mihaltcheva S."/>
            <person name="Morgado L.N."/>
            <person name="Niskanen T."/>
            <person name="Noordeloos M.E."/>
            <person name="Ohm R.A."/>
            <person name="Ortiz-Santana B."/>
            <person name="Ovrebo C."/>
            <person name="Racz N."/>
            <person name="Riley R."/>
            <person name="Savchenko A."/>
            <person name="Shiryaev A."/>
            <person name="Soop K."/>
            <person name="Spirin V."/>
            <person name="Szebenyi C."/>
            <person name="Tomsovsky M."/>
            <person name="Tulloss R.E."/>
            <person name="Uehling J."/>
            <person name="Grigoriev I.V."/>
            <person name="Vagvolgyi C."/>
            <person name="Papp T."/>
            <person name="Martin F.M."/>
            <person name="Miettinen O."/>
            <person name="Hibbett D.S."/>
            <person name="Nagy L.G."/>
        </authorList>
    </citation>
    <scope>NUCLEOTIDE SEQUENCE [LARGE SCALE GENOMIC DNA]</scope>
    <source>
        <strain evidence="2 3">OMC1185</strain>
    </source>
</reference>
<dbReference type="PANTHER" id="PTHR42791">
    <property type="entry name" value="GNAT FAMILY ACETYLTRANSFERASE"/>
    <property type="match status" value="1"/>
</dbReference>
<dbReference type="AlphaFoldDB" id="A0A5C3N1I8"/>
<dbReference type="CDD" id="cd04301">
    <property type="entry name" value="NAT_SF"/>
    <property type="match status" value="1"/>
</dbReference>
<dbReference type="InterPro" id="IPR016181">
    <property type="entry name" value="Acyl_CoA_acyltransferase"/>
</dbReference>
<dbReference type="InterPro" id="IPR000182">
    <property type="entry name" value="GNAT_dom"/>
</dbReference>
<dbReference type="Pfam" id="PF13508">
    <property type="entry name" value="Acetyltransf_7"/>
    <property type="match status" value="1"/>
</dbReference>
<evidence type="ECO:0000313" key="3">
    <source>
        <dbReference type="Proteomes" id="UP000305948"/>
    </source>
</evidence>
<dbReference type="Gene3D" id="3.40.630.30">
    <property type="match status" value="1"/>
</dbReference>